<dbReference type="EMBL" id="MN740754">
    <property type="protein sequence ID" value="QHU10351.1"/>
    <property type="molecule type" value="Genomic_DNA"/>
</dbReference>
<proteinExistence type="predicted"/>
<dbReference type="Pfam" id="PF09612">
    <property type="entry name" value="HtrL_YibB"/>
    <property type="match status" value="1"/>
</dbReference>
<sequence length="235" mass="28116">MSLTCVSCYYPVKNKYGNSYGEWFKTSLDIDCPYVVFSTKEGIEYIKPFRKDHPTYYIELDIEDFVTYKYKDRMKTDNTHCPSIELNLIWNEKIFMIKKAYQLNPFKSEWFKWIDAGICIYREVRPPEKKFPDENILNKLPKDKFIYSSSNNINPYMAQITPTNYYHHVCGTSYLLHIHIINDFAEIYEKYMDTFVNTNNIWTDQVVLTHIFKNNTTRFYKLVNGYGEVTRVLFG</sequence>
<dbReference type="AlphaFoldDB" id="A0A6C0JZN1"/>
<accession>A0A6C0JZN1</accession>
<protein>
    <submittedName>
        <fullName evidence="1">Uncharacterized protein</fullName>
    </submittedName>
</protein>
<reference evidence="1" key="1">
    <citation type="journal article" date="2020" name="Nature">
        <title>Giant virus diversity and host interactions through global metagenomics.</title>
        <authorList>
            <person name="Schulz F."/>
            <person name="Roux S."/>
            <person name="Paez-Espino D."/>
            <person name="Jungbluth S."/>
            <person name="Walsh D.A."/>
            <person name="Denef V.J."/>
            <person name="McMahon K.D."/>
            <person name="Konstantinidis K.T."/>
            <person name="Eloe-Fadrosh E.A."/>
            <person name="Kyrpides N.C."/>
            <person name="Woyke T."/>
        </authorList>
    </citation>
    <scope>NUCLEOTIDE SEQUENCE</scope>
    <source>
        <strain evidence="1">GVMAG-S-1101164-67</strain>
    </source>
</reference>
<dbReference type="InterPro" id="IPR011735">
    <property type="entry name" value="WlaTC/HtrL_glycosyltransf"/>
</dbReference>
<evidence type="ECO:0000313" key="1">
    <source>
        <dbReference type="EMBL" id="QHU10351.1"/>
    </source>
</evidence>
<organism evidence="1">
    <name type="scientific">viral metagenome</name>
    <dbReference type="NCBI Taxonomy" id="1070528"/>
    <lineage>
        <taxon>unclassified sequences</taxon>
        <taxon>metagenomes</taxon>
        <taxon>organismal metagenomes</taxon>
    </lineage>
</organism>
<name>A0A6C0JZN1_9ZZZZ</name>